<keyword evidence="1" id="KW-0238">DNA-binding</keyword>
<organism evidence="3 4">
    <name type="scientific">Modestobacter caceresii</name>
    <dbReference type="NCBI Taxonomy" id="1522368"/>
    <lineage>
        <taxon>Bacteria</taxon>
        <taxon>Bacillati</taxon>
        <taxon>Actinomycetota</taxon>
        <taxon>Actinomycetes</taxon>
        <taxon>Geodermatophilales</taxon>
        <taxon>Geodermatophilaceae</taxon>
        <taxon>Modestobacter</taxon>
    </lineage>
</organism>
<proteinExistence type="predicted"/>
<evidence type="ECO:0000313" key="3">
    <source>
        <dbReference type="EMBL" id="KGH44785.1"/>
    </source>
</evidence>
<dbReference type="PRINTS" id="PR00040">
    <property type="entry name" value="HTHMERR"/>
</dbReference>
<dbReference type="Gene3D" id="1.10.1660.10">
    <property type="match status" value="1"/>
</dbReference>
<feature type="domain" description="HTH merR-type" evidence="2">
    <location>
        <begin position="5"/>
        <end position="74"/>
    </location>
</feature>
<dbReference type="STRING" id="1522368.IN07_21420"/>
<reference evidence="3 4" key="1">
    <citation type="submission" date="2014-07" db="EMBL/GenBank/DDBJ databases">
        <title>Biosystematic studies on Modestobacter strains isolated from extreme hyper-arid desert soil and from historic building.</title>
        <authorList>
            <person name="Bukarasam K."/>
            <person name="Bull A."/>
            <person name="Girard G."/>
            <person name="van Wezel G."/>
            <person name="Goodfellow M."/>
        </authorList>
    </citation>
    <scope>NUCLEOTIDE SEQUENCE [LARGE SCALE GENOMIC DNA]</scope>
    <source>
        <strain evidence="3 4">KNN45-2b</strain>
    </source>
</reference>
<protein>
    <submittedName>
        <fullName evidence="3">MerR family transcriptional regulator</fullName>
    </submittedName>
</protein>
<evidence type="ECO:0000259" key="2">
    <source>
        <dbReference type="PROSITE" id="PS50937"/>
    </source>
</evidence>
<evidence type="ECO:0000313" key="4">
    <source>
        <dbReference type="Proteomes" id="UP000029713"/>
    </source>
</evidence>
<dbReference type="InterPro" id="IPR000551">
    <property type="entry name" value="MerR-type_HTH_dom"/>
</dbReference>
<comment type="caution">
    <text evidence="3">The sequence shown here is derived from an EMBL/GenBank/DDBJ whole genome shotgun (WGS) entry which is preliminary data.</text>
</comment>
<dbReference type="PROSITE" id="PS00552">
    <property type="entry name" value="HTH_MERR_1"/>
    <property type="match status" value="1"/>
</dbReference>
<dbReference type="OrthoDB" id="9809391at2"/>
<dbReference type="InterPro" id="IPR009061">
    <property type="entry name" value="DNA-bd_dom_put_sf"/>
</dbReference>
<dbReference type="Proteomes" id="UP000029713">
    <property type="component" value="Unassembled WGS sequence"/>
</dbReference>
<accession>A0A098Y323</accession>
<dbReference type="GO" id="GO:0003700">
    <property type="term" value="F:DNA-binding transcription factor activity"/>
    <property type="evidence" value="ECO:0007669"/>
    <property type="project" value="InterPro"/>
</dbReference>
<evidence type="ECO:0000256" key="1">
    <source>
        <dbReference type="ARBA" id="ARBA00023125"/>
    </source>
</evidence>
<gene>
    <name evidence="3" type="ORF">IN07_21420</name>
</gene>
<dbReference type="PANTHER" id="PTHR30204">
    <property type="entry name" value="REDOX-CYCLING DRUG-SENSING TRANSCRIPTIONAL ACTIVATOR SOXR"/>
    <property type="match status" value="1"/>
</dbReference>
<dbReference type="PANTHER" id="PTHR30204:SF93">
    <property type="entry name" value="HTH MERR-TYPE DOMAIN-CONTAINING PROTEIN"/>
    <property type="match status" value="1"/>
</dbReference>
<sequence>MGDRHMQIGEVAERTGLSVRTIRFYEESGLVTPTARSSGGFRLYTDGDVERLMVIRRMKPLDFSIEEIRDVLQILDVLRGRERGTTTPPDPELVERLAMYRELADQRVATLHTQWSSAAAFATSLRLEVEQVHAPQGRPR</sequence>
<dbReference type="RefSeq" id="WP_036339928.1">
    <property type="nucleotide sequence ID" value="NZ_JPMX01000116.1"/>
</dbReference>
<keyword evidence="4" id="KW-1185">Reference proteome</keyword>
<dbReference type="AlphaFoldDB" id="A0A098Y323"/>
<name>A0A098Y323_9ACTN</name>
<dbReference type="Pfam" id="PF13411">
    <property type="entry name" value="MerR_1"/>
    <property type="match status" value="1"/>
</dbReference>
<dbReference type="InterPro" id="IPR047057">
    <property type="entry name" value="MerR_fam"/>
</dbReference>
<dbReference type="GO" id="GO:0003677">
    <property type="term" value="F:DNA binding"/>
    <property type="evidence" value="ECO:0007669"/>
    <property type="project" value="UniProtKB-KW"/>
</dbReference>
<dbReference type="EMBL" id="JPMX01000116">
    <property type="protein sequence ID" value="KGH44785.1"/>
    <property type="molecule type" value="Genomic_DNA"/>
</dbReference>
<dbReference type="SMART" id="SM00422">
    <property type="entry name" value="HTH_MERR"/>
    <property type="match status" value="1"/>
</dbReference>
<dbReference type="PROSITE" id="PS50937">
    <property type="entry name" value="HTH_MERR_2"/>
    <property type="match status" value="1"/>
</dbReference>
<dbReference type="SUPFAM" id="SSF46955">
    <property type="entry name" value="Putative DNA-binding domain"/>
    <property type="match status" value="1"/>
</dbReference>